<protein>
    <recommendedName>
        <fullName evidence="11">G-protein coupled receptors family 1 profile domain-containing protein</fullName>
    </recommendedName>
</protein>
<dbReference type="InterPro" id="IPR017452">
    <property type="entry name" value="GPCR_Rhodpsn_7TM"/>
</dbReference>
<dbReference type="PROSITE" id="PS00237">
    <property type="entry name" value="G_PROTEIN_RECEP_F1_1"/>
    <property type="match status" value="1"/>
</dbReference>
<evidence type="ECO:0000256" key="2">
    <source>
        <dbReference type="ARBA" id="ARBA00022692"/>
    </source>
</evidence>
<feature type="transmembrane region" description="Helical" evidence="10">
    <location>
        <begin position="329"/>
        <end position="351"/>
    </location>
</feature>
<evidence type="ECO:0000256" key="4">
    <source>
        <dbReference type="ARBA" id="ARBA00023040"/>
    </source>
</evidence>
<feature type="transmembrane region" description="Helical" evidence="10">
    <location>
        <begin position="366"/>
        <end position="387"/>
    </location>
</feature>
<keyword evidence="4 8" id="KW-0297">G-protein coupled receptor</keyword>
<feature type="transmembrane region" description="Helical" evidence="10">
    <location>
        <begin position="139"/>
        <end position="160"/>
    </location>
</feature>
<gene>
    <name evidence="12" type="ORF">PEVE_00015759</name>
</gene>
<keyword evidence="5 10" id="KW-0472">Membrane</keyword>
<dbReference type="CDD" id="cd00637">
    <property type="entry name" value="7tm_classA_rhodopsin-like"/>
    <property type="match status" value="1"/>
</dbReference>
<comment type="similarity">
    <text evidence="8">Belongs to the G-protein coupled receptor 1 family.</text>
</comment>
<sequence>MNNTTQTVKTNSNTNSNDAKWLDILQYTLFTLIFVVSTFGNTLVCLVIATTRRMRTTRNYLLVNLAVSDLTVALLCIPFDMVVKITEPEWQLGDAMCKLLWPSMTLVTNSSAATLAIISYDRYRAVVRPMKSRFSTRQIGIAIATIWLFSLALVLPYVLALRVNRNHCEELWPSKTIRKIYTVGLFLFQYALPLTIIALAYIKVVLRLRQQAARMSKNYELTTRPPSTPLTQENCSLRTRLTAEICDKASLASPLPTKKEFTYQVDKSKHKKRSRKSENVTSQTIVDKQSPASSLPPQGKPVSDGSRGRGGRVYKEARRLEHNTKIVKMLVSVVLSYAICLMPNQVVWLWIELGSGQSWPHIDELLIFGSLMVYINSSVNPLLYAGMNEEFRKEFGRILRCRWKERQPELRLV</sequence>
<comment type="subcellular location">
    <subcellularLocation>
        <location evidence="1">Membrane</location>
        <topology evidence="1">Multi-pass membrane protein</topology>
    </subcellularLocation>
</comment>
<evidence type="ECO:0000259" key="11">
    <source>
        <dbReference type="PROSITE" id="PS50262"/>
    </source>
</evidence>
<feature type="transmembrane region" description="Helical" evidence="10">
    <location>
        <begin position="180"/>
        <end position="206"/>
    </location>
</feature>
<organism evidence="12 13">
    <name type="scientific">Porites evermanni</name>
    <dbReference type="NCBI Taxonomy" id="104178"/>
    <lineage>
        <taxon>Eukaryota</taxon>
        <taxon>Metazoa</taxon>
        <taxon>Cnidaria</taxon>
        <taxon>Anthozoa</taxon>
        <taxon>Hexacorallia</taxon>
        <taxon>Scleractinia</taxon>
        <taxon>Fungiina</taxon>
        <taxon>Poritidae</taxon>
        <taxon>Porites</taxon>
    </lineage>
</organism>
<evidence type="ECO:0000256" key="7">
    <source>
        <dbReference type="ARBA" id="ARBA00023224"/>
    </source>
</evidence>
<dbReference type="Pfam" id="PF00001">
    <property type="entry name" value="7tm_1"/>
    <property type="match status" value="1"/>
</dbReference>
<dbReference type="PANTHER" id="PTHR45695">
    <property type="entry name" value="LEUCOKININ RECEPTOR-RELATED"/>
    <property type="match status" value="1"/>
</dbReference>
<keyword evidence="3 10" id="KW-1133">Transmembrane helix</keyword>
<dbReference type="Gene3D" id="1.20.1070.10">
    <property type="entry name" value="Rhodopsin 7-helix transmembrane proteins"/>
    <property type="match status" value="1"/>
</dbReference>
<keyword evidence="7 8" id="KW-0807">Transducer</keyword>
<dbReference type="SUPFAM" id="SSF81321">
    <property type="entry name" value="Family A G protein-coupled receptor-like"/>
    <property type="match status" value="1"/>
</dbReference>
<evidence type="ECO:0000313" key="12">
    <source>
        <dbReference type="EMBL" id="CAH3022498.1"/>
    </source>
</evidence>
<dbReference type="InterPro" id="IPR000276">
    <property type="entry name" value="GPCR_Rhodpsn"/>
</dbReference>
<name>A0ABN8M2I3_9CNID</name>
<keyword evidence="13" id="KW-1185">Reference proteome</keyword>
<feature type="domain" description="G-protein coupled receptors family 1 profile" evidence="11">
    <location>
        <begin position="40"/>
        <end position="384"/>
    </location>
</feature>
<evidence type="ECO:0000256" key="8">
    <source>
        <dbReference type="RuleBase" id="RU000688"/>
    </source>
</evidence>
<evidence type="ECO:0000256" key="3">
    <source>
        <dbReference type="ARBA" id="ARBA00022989"/>
    </source>
</evidence>
<evidence type="ECO:0000256" key="1">
    <source>
        <dbReference type="ARBA" id="ARBA00004141"/>
    </source>
</evidence>
<feature type="transmembrane region" description="Helical" evidence="10">
    <location>
        <begin position="99"/>
        <end position="118"/>
    </location>
</feature>
<evidence type="ECO:0000256" key="6">
    <source>
        <dbReference type="ARBA" id="ARBA00023170"/>
    </source>
</evidence>
<evidence type="ECO:0000256" key="9">
    <source>
        <dbReference type="SAM" id="MobiDB-lite"/>
    </source>
</evidence>
<comment type="caution">
    <text evidence="12">The sequence shown here is derived from an EMBL/GenBank/DDBJ whole genome shotgun (WGS) entry which is preliminary data.</text>
</comment>
<evidence type="ECO:0000256" key="10">
    <source>
        <dbReference type="SAM" id="Phobius"/>
    </source>
</evidence>
<accession>A0ABN8M2I3</accession>
<feature type="transmembrane region" description="Helical" evidence="10">
    <location>
        <begin position="61"/>
        <end position="79"/>
    </location>
</feature>
<keyword evidence="6 8" id="KW-0675">Receptor</keyword>
<dbReference type="PRINTS" id="PR00237">
    <property type="entry name" value="GPCRRHODOPSN"/>
</dbReference>
<evidence type="ECO:0000256" key="5">
    <source>
        <dbReference type="ARBA" id="ARBA00023136"/>
    </source>
</evidence>
<dbReference type="PANTHER" id="PTHR45695:SF9">
    <property type="entry name" value="LEUCOKININ RECEPTOR"/>
    <property type="match status" value="1"/>
</dbReference>
<dbReference type="Proteomes" id="UP001159427">
    <property type="component" value="Unassembled WGS sequence"/>
</dbReference>
<dbReference type="PROSITE" id="PS50262">
    <property type="entry name" value="G_PROTEIN_RECEP_F1_2"/>
    <property type="match status" value="1"/>
</dbReference>
<reference evidence="12 13" key="1">
    <citation type="submission" date="2022-05" db="EMBL/GenBank/DDBJ databases">
        <authorList>
            <consortium name="Genoscope - CEA"/>
            <person name="William W."/>
        </authorList>
    </citation>
    <scope>NUCLEOTIDE SEQUENCE [LARGE SCALE GENOMIC DNA]</scope>
</reference>
<keyword evidence="2 8" id="KW-0812">Transmembrane</keyword>
<proteinExistence type="inferred from homology"/>
<feature type="transmembrane region" description="Helical" evidence="10">
    <location>
        <begin position="24"/>
        <end position="49"/>
    </location>
</feature>
<dbReference type="EMBL" id="CALNXI010000222">
    <property type="protein sequence ID" value="CAH3022498.1"/>
    <property type="molecule type" value="Genomic_DNA"/>
</dbReference>
<dbReference type="SMART" id="SM01381">
    <property type="entry name" value="7TM_GPCR_Srsx"/>
    <property type="match status" value="1"/>
</dbReference>
<evidence type="ECO:0000313" key="13">
    <source>
        <dbReference type="Proteomes" id="UP001159427"/>
    </source>
</evidence>
<feature type="compositionally biased region" description="Polar residues" evidence="9">
    <location>
        <begin position="279"/>
        <end position="296"/>
    </location>
</feature>
<feature type="region of interest" description="Disordered" evidence="9">
    <location>
        <begin position="262"/>
        <end position="311"/>
    </location>
</feature>